<dbReference type="SMART" id="SM00849">
    <property type="entry name" value="Lactamase_B"/>
    <property type="match status" value="1"/>
</dbReference>
<dbReference type="PANTHER" id="PTHR11203">
    <property type="entry name" value="CLEAVAGE AND POLYADENYLATION SPECIFICITY FACTOR FAMILY MEMBER"/>
    <property type="match status" value="1"/>
</dbReference>
<dbReference type="CDD" id="cd16295">
    <property type="entry name" value="TTHA0252-CPSF-like_MBL-fold"/>
    <property type="match status" value="1"/>
</dbReference>
<dbReference type="GO" id="GO:0004521">
    <property type="term" value="F:RNA endonuclease activity"/>
    <property type="evidence" value="ECO:0007669"/>
    <property type="project" value="TreeGrafter"/>
</dbReference>
<dbReference type="PANTHER" id="PTHR11203:SF37">
    <property type="entry name" value="INTEGRATOR COMPLEX SUBUNIT 11"/>
    <property type="match status" value="1"/>
</dbReference>
<evidence type="ECO:0000259" key="3">
    <source>
        <dbReference type="SMART" id="SM01027"/>
    </source>
</evidence>
<dbReference type="InterPro" id="IPR011108">
    <property type="entry name" value="RMMBL"/>
</dbReference>
<dbReference type="EMBL" id="JAAGVY010000017">
    <property type="protein sequence ID" value="NEN23953.1"/>
    <property type="molecule type" value="Genomic_DNA"/>
</dbReference>
<dbReference type="InterPro" id="IPR050698">
    <property type="entry name" value="MBL"/>
</dbReference>
<comment type="caution">
    <text evidence="4">The sequence shown here is derived from an EMBL/GenBank/DDBJ whole genome shotgun (WGS) entry which is preliminary data.</text>
</comment>
<dbReference type="Pfam" id="PF16661">
    <property type="entry name" value="Lactamase_B_6"/>
    <property type="match status" value="1"/>
</dbReference>
<evidence type="ECO:0000313" key="4">
    <source>
        <dbReference type="EMBL" id="NEN23953.1"/>
    </source>
</evidence>
<dbReference type="SMART" id="SM01027">
    <property type="entry name" value="Beta-Casp"/>
    <property type="match status" value="1"/>
</dbReference>
<reference evidence="4 5" key="1">
    <citation type="submission" date="2020-02" db="EMBL/GenBank/DDBJ databases">
        <title>Out from the shadows clarifying the taxonomy of the family Cryomorphaceae and related taxa by utilizing the GTDB taxonomic framework.</title>
        <authorList>
            <person name="Bowman J.P."/>
        </authorList>
    </citation>
    <scope>NUCLEOTIDE SEQUENCE [LARGE SCALE GENOMIC DNA]</scope>
    <source>
        <strain evidence="4 5">QSSC 1-22</strain>
    </source>
</reference>
<keyword evidence="1 4" id="KW-0378">Hydrolase</keyword>
<name>A0A7K3WQM0_9FLAO</name>
<sequence>MKIHFNGAARTVTGSKHLLETDDGLKILLDCGMFQGGESEGGRENRHFDFEPGEIDLLILSHAHIDHSGLIPKLVKDGFKGPIYCTEPTLALCEIMLPDSAHIQMSDYRFSEKKGLLSQANEPLYDIDDVLAALDLFQTVNYNEWHHLHDDVALMFTFVGHIIGSGCVNLRVKEGRKTHKIAYTGDIGRKTHRIIKGWEPFPQAEIIITESTYGDRLHGDIATNEARLREIVHQTCVVNKGKLIIPAFSLGRTQEIVHALDKMEGEGLLPAVKVFVDSPLSTSATEIVKSFPQYYNKAIKKYMERDSQPFGFSNLHYIRDVKYSKLLNNLEEPCIIISASGMIEAGRIMHHVANNIEDERNTLLIVGYCEPSTLGGRLRNGAKEIRIYGRDYKVKAAVEVLDAYSAHGDYEEMIEYLSCQEPHLIRKIFLVHGRYETQTTYRTHLMEAGFHHIEIPDQGDVVEVS</sequence>
<dbReference type="GO" id="GO:0016787">
    <property type="term" value="F:hydrolase activity"/>
    <property type="evidence" value="ECO:0007669"/>
    <property type="project" value="UniProtKB-KW"/>
</dbReference>
<proteinExistence type="predicted"/>
<dbReference type="SUPFAM" id="SSF56281">
    <property type="entry name" value="Metallo-hydrolase/oxidoreductase"/>
    <property type="match status" value="1"/>
</dbReference>
<evidence type="ECO:0000313" key="5">
    <source>
        <dbReference type="Proteomes" id="UP000486602"/>
    </source>
</evidence>
<feature type="domain" description="Beta-Casp" evidence="3">
    <location>
        <begin position="253"/>
        <end position="378"/>
    </location>
</feature>
<dbReference type="Gene3D" id="3.60.15.10">
    <property type="entry name" value="Ribonuclease Z/Hydroxyacylglutathione hydrolase-like"/>
    <property type="match status" value="1"/>
</dbReference>
<gene>
    <name evidence="4" type="ORF">G3O08_10625</name>
</gene>
<dbReference type="InterPro" id="IPR022712">
    <property type="entry name" value="Beta_Casp"/>
</dbReference>
<evidence type="ECO:0000259" key="2">
    <source>
        <dbReference type="SMART" id="SM00849"/>
    </source>
</evidence>
<dbReference type="Proteomes" id="UP000486602">
    <property type="component" value="Unassembled WGS sequence"/>
</dbReference>
<protein>
    <submittedName>
        <fullName evidence="4">MBL fold metallo-hydrolase</fullName>
    </submittedName>
</protein>
<accession>A0A7K3WQM0</accession>
<dbReference type="Pfam" id="PF10996">
    <property type="entry name" value="Beta-Casp"/>
    <property type="match status" value="1"/>
</dbReference>
<dbReference type="Pfam" id="PF07521">
    <property type="entry name" value="RMMBL"/>
    <property type="match status" value="1"/>
</dbReference>
<feature type="domain" description="Metallo-beta-lactamase" evidence="2">
    <location>
        <begin position="13"/>
        <end position="242"/>
    </location>
</feature>
<organism evidence="4 5">
    <name type="scientific">Cryomorpha ignava</name>
    <dbReference type="NCBI Taxonomy" id="101383"/>
    <lineage>
        <taxon>Bacteria</taxon>
        <taxon>Pseudomonadati</taxon>
        <taxon>Bacteroidota</taxon>
        <taxon>Flavobacteriia</taxon>
        <taxon>Flavobacteriales</taxon>
        <taxon>Cryomorphaceae</taxon>
        <taxon>Cryomorpha</taxon>
    </lineage>
</organism>
<keyword evidence="5" id="KW-1185">Reference proteome</keyword>
<dbReference type="Gene3D" id="3.40.50.10890">
    <property type="match status" value="1"/>
</dbReference>
<dbReference type="AlphaFoldDB" id="A0A7K3WQM0"/>
<evidence type="ECO:0000256" key="1">
    <source>
        <dbReference type="ARBA" id="ARBA00022801"/>
    </source>
</evidence>
<dbReference type="InterPro" id="IPR001279">
    <property type="entry name" value="Metallo-B-lactamas"/>
</dbReference>
<dbReference type="RefSeq" id="WP_163285344.1">
    <property type="nucleotide sequence ID" value="NZ_JAAGVY010000017.1"/>
</dbReference>
<dbReference type="InterPro" id="IPR036866">
    <property type="entry name" value="RibonucZ/Hydroxyglut_hydro"/>
</dbReference>